<dbReference type="EMBL" id="KQ085927">
    <property type="protein sequence ID" value="KLO15627.1"/>
    <property type="molecule type" value="Genomic_DNA"/>
</dbReference>
<organism evidence="1 2">
    <name type="scientific">Schizopora paradoxa</name>
    <dbReference type="NCBI Taxonomy" id="27342"/>
    <lineage>
        <taxon>Eukaryota</taxon>
        <taxon>Fungi</taxon>
        <taxon>Dikarya</taxon>
        <taxon>Basidiomycota</taxon>
        <taxon>Agaricomycotina</taxon>
        <taxon>Agaricomycetes</taxon>
        <taxon>Hymenochaetales</taxon>
        <taxon>Schizoporaceae</taxon>
        <taxon>Schizopora</taxon>
    </lineage>
</organism>
<evidence type="ECO:0000313" key="1">
    <source>
        <dbReference type="EMBL" id="KLO15627.1"/>
    </source>
</evidence>
<dbReference type="InParanoid" id="A0A0H2RVI7"/>
<protein>
    <submittedName>
        <fullName evidence="1">Uncharacterized protein</fullName>
    </submittedName>
</protein>
<evidence type="ECO:0000313" key="2">
    <source>
        <dbReference type="Proteomes" id="UP000053477"/>
    </source>
</evidence>
<dbReference type="AlphaFoldDB" id="A0A0H2RVI7"/>
<reference evidence="1 2" key="1">
    <citation type="submission" date="2015-04" db="EMBL/GenBank/DDBJ databases">
        <title>Complete genome sequence of Schizopora paradoxa KUC8140, a cosmopolitan wood degrader in East Asia.</title>
        <authorList>
            <consortium name="DOE Joint Genome Institute"/>
            <person name="Min B."/>
            <person name="Park H."/>
            <person name="Jang Y."/>
            <person name="Kim J.-J."/>
            <person name="Kim K.H."/>
            <person name="Pangilinan J."/>
            <person name="Lipzen A."/>
            <person name="Riley R."/>
            <person name="Grigoriev I.V."/>
            <person name="Spatafora J.W."/>
            <person name="Choi I.-G."/>
        </authorList>
    </citation>
    <scope>NUCLEOTIDE SEQUENCE [LARGE SCALE GENOMIC DNA]</scope>
    <source>
        <strain evidence="1 2">KUC8140</strain>
    </source>
</reference>
<accession>A0A0H2RVI7</accession>
<name>A0A0H2RVI7_9AGAM</name>
<keyword evidence="2" id="KW-1185">Reference proteome</keyword>
<gene>
    <name evidence="1" type="ORF">SCHPADRAFT_902263</name>
</gene>
<sequence>MPNPRWNLVAHRRSKQRSWPWQTRLATSVPVVARRSSSSTVHRPLAPGVHHEKLKIAFDYFTTSRKRYGLLAESFTPWLSSRKPVLAKERGKGQKLTLFLGIIFGI</sequence>
<dbReference type="Proteomes" id="UP000053477">
    <property type="component" value="Unassembled WGS sequence"/>
</dbReference>
<proteinExistence type="predicted"/>